<evidence type="ECO:0000256" key="4">
    <source>
        <dbReference type="ARBA" id="ARBA00016244"/>
    </source>
</evidence>
<evidence type="ECO:0000256" key="1">
    <source>
        <dbReference type="ARBA" id="ARBA00004365"/>
    </source>
</evidence>
<dbReference type="InterPro" id="IPR053927">
    <property type="entry name" value="FlgK_helical"/>
</dbReference>
<dbReference type="Pfam" id="PF06429">
    <property type="entry name" value="Flg_bbr_C"/>
    <property type="match status" value="1"/>
</dbReference>
<dbReference type="EMBL" id="CP017258">
    <property type="protein sequence ID" value="AQW87922.1"/>
    <property type="molecule type" value="Genomic_DNA"/>
</dbReference>
<dbReference type="InterPro" id="IPR019776">
    <property type="entry name" value="Flagellar_basal_body_rod_CS"/>
</dbReference>
<dbReference type="SUPFAM" id="SSF64518">
    <property type="entry name" value="Phase 1 flagellin"/>
    <property type="match status" value="1"/>
</dbReference>
<dbReference type="PRINTS" id="PR01005">
    <property type="entry name" value="FLGHOOKAP1"/>
</dbReference>
<evidence type="ECO:0000259" key="9">
    <source>
        <dbReference type="Pfam" id="PF06429"/>
    </source>
</evidence>
<evidence type="ECO:0000313" key="12">
    <source>
        <dbReference type="Proteomes" id="UP000190868"/>
    </source>
</evidence>
<keyword evidence="11" id="KW-0969">Cilium</keyword>
<keyword evidence="12" id="KW-1185">Reference proteome</keyword>
<organism evidence="11 12">
    <name type="scientific">Campylobacter pinnipediorum subsp. caledonicus</name>
    <dbReference type="NCBI Taxonomy" id="1874362"/>
    <lineage>
        <taxon>Bacteria</taxon>
        <taxon>Pseudomonadati</taxon>
        <taxon>Campylobacterota</taxon>
        <taxon>Epsilonproteobacteria</taxon>
        <taxon>Campylobacterales</taxon>
        <taxon>Campylobacteraceae</taxon>
        <taxon>Campylobacter</taxon>
    </lineage>
</organism>
<evidence type="ECO:0000259" key="8">
    <source>
        <dbReference type="Pfam" id="PF00460"/>
    </source>
</evidence>
<evidence type="ECO:0000256" key="2">
    <source>
        <dbReference type="ARBA" id="ARBA00004613"/>
    </source>
</evidence>
<dbReference type="PANTHER" id="PTHR30033">
    <property type="entry name" value="FLAGELLAR HOOK-ASSOCIATED PROTEIN 1"/>
    <property type="match status" value="1"/>
</dbReference>
<keyword evidence="6" id="KW-0975">Bacterial flagellum</keyword>
<proteinExistence type="inferred from homology"/>
<keyword evidence="11" id="KW-0282">Flagellum</keyword>
<name>A0A1S6U8C7_9BACT</name>
<keyword evidence="7" id="KW-0175">Coiled coil</keyword>
<dbReference type="Pfam" id="PF22638">
    <property type="entry name" value="FlgK_D1"/>
    <property type="match status" value="1"/>
</dbReference>
<evidence type="ECO:0000256" key="6">
    <source>
        <dbReference type="ARBA" id="ARBA00023143"/>
    </source>
</evidence>
<feature type="domain" description="Flagellar basal-body/hook protein C-terminal" evidence="9">
    <location>
        <begin position="578"/>
        <end position="622"/>
    </location>
</feature>
<dbReference type="InterPro" id="IPR010930">
    <property type="entry name" value="Flg_bb/hook_C_dom"/>
</dbReference>
<dbReference type="PROSITE" id="PS00588">
    <property type="entry name" value="FLAGELLA_BB_ROD"/>
    <property type="match status" value="1"/>
</dbReference>
<dbReference type="InterPro" id="IPR002371">
    <property type="entry name" value="FlgK"/>
</dbReference>
<evidence type="ECO:0000256" key="7">
    <source>
        <dbReference type="SAM" id="Coils"/>
    </source>
</evidence>
<dbReference type="Pfam" id="PF00460">
    <property type="entry name" value="Flg_bb_rod"/>
    <property type="match status" value="1"/>
</dbReference>
<dbReference type="AlphaFoldDB" id="A0A1S6U8C7"/>
<sequence length="624" mass="69790">MANIFMSLNTGVSGLNAAQVQISTTGNNIANADSTYYTRQRVVQTSAISLYNVEGGVGTGTQVETTVRIHDEFTYARLKSASSNLENTAFKQRIMQELAQNFPDLQDSGISRDMTNYFNAWNKFASNPNDSAQKLNLINMTSVFTKGISRTATKLDDLQAEVDRLMKINVEEVNKIGEQIANLNKEIRRVESGADSGIKVNANDLRDKRDELELALSKLINIDTFKSDLKSNTRVDSGITDEGRFYNLNIGGVSIVDGVNFHPLVMNKADSKGQFTGIFYEMQDGRLIKMEDKIYNGKIGAQLDLRGRHYDPLAQKFTEGSVQKYIDNLDTLAKTIIHNTNNIYAQSAVEISNTKEFDFLENDKTLMNFSKDVQNGTFDVIVYDNTGKEIAKKTIDVNGTTTMNDLTYGNSIMHDFNSNSDDNNDNNMSNDVNDYFEASYFYDKLSNKGTFAVIPKQTKGLYSIAFVDHGTNVPGVLGLNRFFDGERARDMAINSDFLSDHTKLRAYSKPVSGNNDVANKMVQLQYDKLKFYSHGIAQDRDDTIDGYYRFLTTDIASDTEANNNFNETNTSLFKTAEQEFQSISGVDTNEELTNLIRFQASYGAAAKIVTTVNQMLETLLTLKQ</sequence>
<keyword evidence="11" id="KW-0966">Cell projection</keyword>
<dbReference type="GO" id="GO:0044780">
    <property type="term" value="P:bacterial-type flagellum assembly"/>
    <property type="evidence" value="ECO:0007669"/>
    <property type="project" value="InterPro"/>
</dbReference>
<keyword evidence="5" id="KW-0964">Secreted</keyword>
<dbReference type="NCBIfam" id="TIGR02492">
    <property type="entry name" value="flgK_ends"/>
    <property type="match status" value="1"/>
</dbReference>
<dbReference type="Proteomes" id="UP000190868">
    <property type="component" value="Chromosome"/>
</dbReference>
<accession>A0A1S6U8C7</accession>
<reference evidence="12" key="1">
    <citation type="submission" date="2016-09" db="EMBL/GenBank/DDBJ databases">
        <title>Comparative genomics of the Campylobacter concisus group.</title>
        <authorList>
            <person name="Miller W.G."/>
            <person name="Yee E."/>
            <person name="Chapman M.H."/>
            <person name="Huynh S."/>
            <person name="Bono J.L."/>
            <person name="On S.L.W."/>
            <person name="StLeger J."/>
            <person name="Foster G."/>
            <person name="Parker C.T."/>
        </authorList>
    </citation>
    <scope>NUCLEOTIDE SEQUENCE [LARGE SCALE GENOMIC DNA]</scope>
    <source>
        <strain evidence="12">RM18021</strain>
    </source>
</reference>
<gene>
    <name evidence="11" type="primary">flgK</name>
    <name evidence="11" type="ORF">CPIN18021_1123</name>
</gene>
<dbReference type="GO" id="GO:0005576">
    <property type="term" value="C:extracellular region"/>
    <property type="evidence" value="ECO:0007669"/>
    <property type="project" value="UniProtKB-SubCell"/>
</dbReference>
<dbReference type="InterPro" id="IPR001444">
    <property type="entry name" value="Flag_bb_rod_N"/>
</dbReference>
<evidence type="ECO:0000256" key="3">
    <source>
        <dbReference type="ARBA" id="ARBA00009677"/>
    </source>
</evidence>
<comment type="similarity">
    <text evidence="3">Belongs to the flagella basal body rod proteins family.</text>
</comment>
<evidence type="ECO:0000313" key="11">
    <source>
        <dbReference type="EMBL" id="AQW87922.1"/>
    </source>
</evidence>
<feature type="coiled-coil region" evidence="7">
    <location>
        <begin position="148"/>
        <end position="222"/>
    </location>
</feature>
<protein>
    <recommendedName>
        <fullName evidence="4">Flagellar hook-associated protein 1</fullName>
    </recommendedName>
</protein>
<dbReference type="GO" id="GO:0005198">
    <property type="term" value="F:structural molecule activity"/>
    <property type="evidence" value="ECO:0007669"/>
    <property type="project" value="InterPro"/>
</dbReference>
<comment type="subcellular location">
    <subcellularLocation>
        <location evidence="1">Bacterial flagellum</location>
    </subcellularLocation>
    <subcellularLocation>
        <location evidence="2">Secreted</location>
    </subcellularLocation>
</comment>
<dbReference type="PANTHER" id="PTHR30033:SF1">
    <property type="entry name" value="FLAGELLAR HOOK-ASSOCIATED PROTEIN 1"/>
    <property type="match status" value="1"/>
</dbReference>
<feature type="domain" description="Flagellar hook-associated protein FlgK helical" evidence="10">
    <location>
        <begin position="96"/>
        <end position="346"/>
    </location>
</feature>
<evidence type="ECO:0000256" key="5">
    <source>
        <dbReference type="ARBA" id="ARBA00022525"/>
    </source>
</evidence>
<dbReference type="RefSeq" id="WP_078424610.1">
    <property type="nucleotide sequence ID" value="NZ_CP017258.1"/>
</dbReference>
<feature type="domain" description="Flagellar basal body rod protein N-terminal" evidence="8">
    <location>
        <begin position="8"/>
        <end position="35"/>
    </location>
</feature>
<evidence type="ECO:0000259" key="10">
    <source>
        <dbReference type="Pfam" id="PF22638"/>
    </source>
</evidence>
<dbReference type="GO" id="GO:0009424">
    <property type="term" value="C:bacterial-type flagellum hook"/>
    <property type="evidence" value="ECO:0007669"/>
    <property type="project" value="InterPro"/>
</dbReference>